<dbReference type="InterPro" id="IPR006076">
    <property type="entry name" value="FAD-dep_OxRdtase"/>
</dbReference>
<evidence type="ECO:0000259" key="5">
    <source>
        <dbReference type="Pfam" id="PF01266"/>
    </source>
</evidence>
<dbReference type="Proteomes" id="UP001199469">
    <property type="component" value="Unassembled WGS sequence"/>
</dbReference>
<dbReference type="SUPFAM" id="SSF51905">
    <property type="entry name" value="FAD/NAD(P)-binding domain"/>
    <property type="match status" value="1"/>
</dbReference>
<dbReference type="Gene3D" id="3.30.9.10">
    <property type="entry name" value="D-Amino Acid Oxidase, subunit A, domain 2"/>
    <property type="match status" value="2"/>
</dbReference>
<dbReference type="RefSeq" id="WP_230740030.1">
    <property type="nucleotide sequence ID" value="NZ_JAJNDB010000009.1"/>
</dbReference>
<proteinExistence type="predicted"/>
<keyword evidence="7" id="KW-1185">Reference proteome</keyword>
<evidence type="ECO:0000256" key="2">
    <source>
        <dbReference type="ARBA" id="ARBA00022630"/>
    </source>
</evidence>
<keyword evidence="2" id="KW-0285">Flavoprotein</keyword>
<evidence type="ECO:0000256" key="4">
    <source>
        <dbReference type="ARBA" id="ARBA00023002"/>
    </source>
</evidence>
<dbReference type="InterPro" id="IPR036188">
    <property type="entry name" value="FAD/NAD-bd_sf"/>
</dbReference>
<feature type="domain" description="FAD dependent oxidoreductase" evidence="5">
    <location>
        <begin position="3"/>
        <end position="317"/>
    </location>
</feature>
<organism evidence="6 7">
    <name type="scientific">Actinomycetospora endophytica</name>
    <dbReference type="NCBI Taxonomy" id="2291215"/>
    <lineage>
        <taxon>Bacteria</taxon>
        <taxon>Bacillati</taxon>
        <taxon>Actinomycetota</taxon>
        <taxon>Actinomycetes</taxon>
        <taxon>Pseudonocardiales</taxon>
        <taxon>Pseudonocardiaceae</taxon>
        <taxon>Actinomycetospora</taxon>
    </lineage>
</organism>
<dbReference type="Gene3D" id="3.50.50.60">
    <property type="entry name" value="FAD/NAD(P)-binding domain"/>
    <property type="match status" value="2"/>
</dbReference>
<dbReference type="PANTHER" id="PTHR10961:SF7">
    <property type="entry name" value="FAD DEPENDENT OXIDOREDUCTASE DOMAIN-CONTAINING PROTEIN"/>
    <property type="match status" value="1"/>
</dbReference>
<dbReference type="InterPro" id="IPR045170">
    <property type="entry name" value="MTOX"/>
</dbReference>
<evidence type="ECO:0000256" key="3">
    <source>
        <dbReference type="ARBA" id="ARBA00022827"/>
    </source>
</evidence>
<sequence>MKITVVGAGIVGLATADALVRRGHQVTVLEADRPMGARSAGASRVFRLAHAEPALVEAAHKAQELWEQYSTRAGRPLIGPEGTVVSGPRAHDWARAMAEAGAEHTLGDAPPELLGHAHGPVLTDPHGGALDLAGAGRLLVDAHKSIMRPGRVVDLDELVGDAIVVTAGAGTAELVAPLGIEVPRELCHHVRFSFRPAVPITAIPPTHLDGTPGPELASTYQHRTPEGHWAIGGHLPDQLTSVDHTADEVRRRSYEAITAHVVARIPELEPEPVGELHCLPTAGGADGVHTARVGNVHVLWGENLAKLAPLLGENLADAVESDGVAHAIGTPPDLADHGR</sequence>
<protein>
    <submittedName>
        <fullName evidence="6">FAD-dependent oxidoreductase</fullName>
    </submittedName>
</protein>
<accession>A0ABS8PHJ2</accession>
<dbReference type="EMBL" id="JAJNDB010000009">
    <property type="protein sequence ID" value="MCD2197746.1"/>
    <property type="molecule type" value="Genomic_DNA"/>
</dbReference>
<dbReference type="PANTHER" id="PTHR10961">
    <property type="entry name" value="PEROXISOMAL SARCOSINE OXIDASE"/>
    <property type="match status" value="1"/>
</dbReference>
<evidence type="ECO:0000256" key="1">
    <source>
        <dbReference type="ARBA" id="ARBA00001974"/>
    </source>
</evidence>
<reference evidence="6 7" key="1">
    <citation type="submission" date="2021-11" db="EMBL/GenBank/DDBJ databases">
        <title>Draft genome sequence of Actinomycetospora sp. SF1 isolated from the rhizosphere soil.</title>
        <authorList>
            <person name="Duangmal K."/>
            <person name="Chantavorakit T."/>
        </authorList>
    </citation>
    <scope>NUCLEOTIDE SEQUENCE [LARGE SCALE GENOMIC DNA]</scope>
    <source>
        <strain evidence="6 7">TBRC 5722</strain>
    </source>
</reference>
<gene>
    <name evidence="6" type="ORF">LQ327_30685</name>
</gene>
<evidence type="ECO:0000313" key="6">
    <source>
        <dbReference type="EMBL" id="MCD2197746.1"/>
    </source>
</evidence>
<keyword evidence="3" id="KW-0274">FAD</keyword>
<comment type="caution">
    <text evidence="6">The sequence shown here is derived from an EMBL/GenBank/DDBJ whole genome shotgun (WGS) entry which is preliminary data.</text>
</comment>
<comment type="cofactor">
    <cofactor evidence="1">
        <name>FAD</name>
        <dbReference type="ChEBI" id="CHEBI:57692"/>
    </cofactor>
</comment>
<name>A0ABS8PHJ2_9PSEU</name>
<dbReference type="Pfam" id="PF01266">
    <property type="entry name" value="DAO"/>
    <property type="match status" value="1"/>
</dbReference>
<keyword evidence="4" id="KW-0560">Oxidoreductase</keyword>
<evidence type="ECO:0000313" key="7">
    <source>
        <dbReference type="Proteomes" id="UP001199469"/>
    </source>
</evidence>